<dbReference type="EMBL" id="KZ851964">
    <property type="protein sequence ID" value="RDH14552.1"/>
    <property type="molecule type" value="Genomic_DNA"/>
</dbReference>
<dbReference type="AlphaFoldDB" id="A0A370BMH9"/>
<dbReference type="VEuPathDB" id="FungiDB:M747DRAFT_362634"/>
<accession>A0A370BMH9</accession>
<name>A0A370BMH9_ASPNG</name>
<evidence type="ECO:0000313" key="1">
    <source>
        <dbReference type="EMBL" id="RDH14552.1"/>
    </source>
</evidence>
<gene>
    <name evidence="1" type="ORF">M747DRAFT_362634</name>
</gene>
<evidence type="ECO:0000313" key="2">
    <source>
        <dbReference type="Proteomes" id="UP000253845"/>
    </source>
</evidence>
<sequence length="220" mass="24014">MAAHEACSLMGPSIVPNTKGRETTSSSISTVSRYPGLSGNYRGGRTAGAACYSCSRGGSIRVATKRLKAHQQYNAVITGQSKSLVYYQLYIRSFCGRLASSHPNVHVLCKPVGVAVGRVIIRNTQAVCRYLRRTKEHIFIWAWWAGFPGSTPFCLRLQSHQSSANSLPSPVYLSRSYSSIDLFSPSLLVDHSVSIARGVRSRSIPWCIGHNQGAYGCVQD</sequence>
<reference evidence="1 2" key="1">
    <citation type="submission" date="2018-07" db="EMBL/GenBank/DDBJ databases">
        <title>Section-level genome sequencing of Aspergillus section Nigri to investigate inter- and intra-species variation.</title>
        <authorList>
            <consortium name="DOE Joint Genome Institute"/>
            <person name="Vesth T.C."/>
            <person name="Nybo J.L."/>
            <person name="Theobald S."/>
            <person name="Frisvad J.C."/>
            <person name="Larsen T.O."/>
            <person name="Nielsen K.F."/>
            <person name="Hoof J.B."/>
            <person name="Brandl J."/>
            <person name="Salamov A."/>
            <person name="Riley R."/>
            <person name="Gladden J.M."/>
            <person name="Phatale P."/>
            <person name="Nielsen M.T."/>
            <person name="Lyhne E.K."/>
            <person name="Kogle M.E."/>
            <person name="Strasser K."/>
            <person name="McDonnell E."/>
            <person name="Barry K."/>
            <person name="Clum A."/>
            <person name="Chen C."/>
            <person name="Nolan M."/>
            <person name="Sandor L."/>
            <person name="Kuo A."/>
            <person name="Lipzen A."/>
            <person name="Hainaut M."/>
            <person name="Drula E."/>
            <person name="Tsang A."/>
            <person name="Magnuson J.K."/>
            <person name="Henrissat B."/>
            <person name="Wiebenga A."/>
            <person name="Simmons B.A."/>
            <person name="Makela M.R."/>
            <person name="De vries R.P."/>
            <person name="Grigoriev I.V."/>
            <person name="Mortensen U.H."/>
            <person name="Baker S.E."/>
            <person name="Andersen M.R."/>
        </authorList>
    </citation>
    <scope>NUCLEOTIDE SEQUENCE [LARGE SCALE GENOMIC DNA]</scope>
    <source>
        <strain evidence="1 2">ATCC 13496</strain>
    </source>
</reference>
<proteinExistence type="predicted"/>
<protein>
    <submittedName>
        <fullName evidence="1">Uncharacterized protein</fullName>
    </submittedName>
</protein>
<organism evidence="1 2">
    <name type="scientific">Aspergillus niger ATCC 13496</name>
    <dbReference type="NCBI Taxonomy" id="1353008"/>
    <lineage>
        <taxon>Eukaryota</taxon>
        <taxon>Fungi</taxon>
        <taxon>Dikarya</taxon>
        <taxon>Ascomycota</taxon>
        <taxon>Pezizomycotina</taxon>
        <taxon>Eurotiomycetes</taxon>
        <taxon>Eurotiomycetidae</taxon>
        <taxon>Eurotiales</taxon>
        <taxon>Aspergillaceae</taxon>
        <taxon>Aspergillus</taxon>
        <taxon>Aspergillus subgen. Circumdati</taxon>
    </lineage>
</organism>
<dbReference type="Proteomes" id="UP000253845">
    <property type="component" value="Unassembled WGS sequence"/>
</dbReference>